<evidence type="ECO:0000256" key="1">
    <source>
        <dbReference type="ARBA" id="ARBA00009820"/>
    </source>
</evidence>
<dbReference type="AlphaFoldDB" id="A0A432MMM9"/>
<evidence type="ECO:0000313" key="2">
    <source>
        <dbReference type="EMBL" id="RUL88550.1"/>
    </source>
</evidence>
<proteinExistence type="inferred from homology"/>
<dbReference type="EMBL" id="RYZH01000009">
    <property type="protein sequence ID" value="RUL88550.1"/>
    <property type="molecule type" value="Genomic_DNA"/>
</dbReference>
<protein>
    <recommendedName>
        <fullName evidence="4">Biopolymer transporter Tol</fullName>
    </recommendedName>
</protein>
<dbReference type="InterPro" id="IPR011659">
    <property type="entry name" value="WD40"/>
</dbReference>
<dbReference type="Gene3D" id="2.120.10.30">
    <property type="entry name" value="TolB, C-terminal domain"/>
    <property type="match status" value="2"/>
</dbReference>
<accession>A0A432MMM9</accession>
<evidence type="ECO:0008006" key="4">
    <source>
        <dbReference type="Google" id="ProtNLM"/>
    </source>
</evidence>
<dbReference type="PANTHER" id="PTHR36842">
    <property type="entry name" value="PROTEIN TOLB HOMOLOG"/>
    <property type="match status" value="1"/>
</dbReference>
<reference evidence="2 3" key="1">
    <citation type="submission" date="2018-12" db="EMBL/GenBank/DDBJ databases">
        <authorList>
            <person name="Toschakov S.V."/>
        </authorList>
    </citation>
    <scope>NUCLEOTIDE SEQUENCE [LARGE SCALE GENOMIC DNA]</scope>
    <source>
        <strain evidence="2 3">GM2012</strain>
    </source>
</reference>
<comment type="similarity">
    <text evidence="1">Belongs to the TolB family.</text>
</comment>
<dbReference type="RefSeq" id="WP_126724476.1">
    <property type="nucleotide sequence ID" value="NZ_RYZH01000009.1"/>
</dbReference>
<sequence length="320" mass="33927">MDERVCRGRAGAIAARAAVALLAIAVTADGDVHAQGTAGLFVVGADGQGLRAVARPGEGPGGFVRAAHPSWSPDGREIAFTAFDASGRRPEIRIVPAGGGPSRTVAEGVAPSWSCDGSRLAFMVSGKPAIAADWSRPGRNDERIAVVRLGGPDDDPGPAEVVGSGLWPRWSPTDDRLAFSSRRGATWDIYVRSADGLAQSRLTDDPAMDTEPIWTPDGLEVVFLSNRGVRWDLYRASADGGREVRRLTNHPSREDGAALSPDASRVAFTDQLGRPTSRILVLELASEVVLPLLPDRLGDRDPCWSPDGRSVAFASRRPVP</sequence>
<dbReference type="OrthoDB" id="269409at2"/>
<name>A0A432MMM9_9BACT</name>
<dbReference type="Pfam" id="PF07676">
    <property type="entry name" value="PD40"/>
    <property type="match status" value="5"/>
</dbReference>
<keyword evidence="3" id="KW-1185">Reference proteome</keyword>
<dbReference type="PANTHER" id="PTHR36842:SF1">
    <property type="entry name" value="PROTEIN TOLB"/>
    <property type="match status" value="1"/>
</dbReference>
<dbReference type="Proteomes" id="UP000280296">
    <property type="component" value="Unassembled WGS sequence"/>
</dbReference>
<gene>
    <name evidence="2" type="ORF">TsocGM_06405</name>
</gene>
<evidence type="ECO:0000313" key="3">
    <source>
        <dbReference type="Proteomes" id="UP000280296"/>
    </source>
</evidence>
<organism evidence="2 3">
    <name type="scientific">Tautonia sociabilis</name>
    <dbReference type="NCBI Taxonomy" id="2080755"/>
    <lineage>
        <taxon>Bacteria</taxon>
        <taxon>Pseudomonadati</taxon>
        <taxon>Planctomycetota</taxon>
        <taxon>Planctomycetia</taxon>
        <taxon>Isosphaerales</taxon>
        <taxon>Isosphaeraceae</taxon>
        <taxon>Tautonia</taxon>
    </lineage>
</organism>
<reference evidence="2 3" key="2">
    <citation type="submission" date="2019-01" db="EMBL/GenBank/DDBJ databases">
        <title>Tautonia sociabilis, a novel thermotolerant planctomycete of Isosphaeraceae family, isolated from a 4000 m deep subterranean habitat.</title>
        <authorList>
            <person name="Kovaleva O.L."/>
            <person name="Elcheninov A.G."/>
            <person name="Van Heerden E."/>
            <person name="Toshchakov S.V."/>
            <person name="Novikov A."/>
            <person name="Bonch-Osmolovskaya E.A."/>
            <person name="Kublanov I.V."/>
        </authorList>
    </citation>
    <scope>NUCLEOTIDE SEQUENCE [LARGE SCALE GENOMIC DNA]</scope>
    <source>
        <strain evidence="2 3">GM2012</strain>
    </source>
</reference>
<dbReference type="SUPFAM" id="SSF82171">
    <property type="entry name" value="DPP6 N-terminal domain-like"/>
    <property type="match status" value="1"/>
</dbReference>
<dbReference type="InterPro" id="IPR011042">
    <property type="entry name" value="6-blade_b-propeller_TolB-like"/>
</dbReference>
<comment type="caution">
    <text evidence="2">The sequence shown here is derived from an EMBL/GenBank/DDBJ whole genome shotgun (WGS) entry which is preliminary data.</text>
</comment>